<organism evidence="2 3">
    <name type="scientific">Brevibacillus fulvus</name>
    <dbReference type="NCBI Taxonomy" id="1125967"/>
    <lineage>
        <taxon>Bacteria</taxon>
        <taxon>Bacillati</taxon>
        <taxon>Bacillota</taxon>
        <taxon>Bacilli</taxon>
        <taxon>Bacillales</taxon>
        <taxon>Paenibacillaceae</taxon>
        <taxon>Brevibacillus</taxon>
    </lineage>
</organism>
<dbReference type="InterPro" id="IPR039076">
    <property type="entry name" value="DivIC"/>
</dbReference>
<proteinExistence type="predicted"/>
<name>A0A938XXU1_9BACL</name>
<dbReference type="AlphaFoldDB" id="A0A938XXU1"/>
<keyword evidence="3" id="KW-1185">Reference proteome</keyword>
<gene>
    <name evidence="2" type="ORF">JOD01_003839</name>
</gene>
<reference evidence="2" key="1">
    <citation type="submission" date="2021-01" db="EMBL/GenBank/DDBJ databases">
        <title>Genomic Encyclopedia of Type Strains, Phase IV (KMG-IV): sequencing the most valuable type-strain genomes for metagenomic binning, comparative biology and taxonomic classification.</title>
        <authorList>
            <person name="Goeker M."/>
        </authorList>
    </citation>
    <scope>NUCLEOTIDE SEQUENCE</scope>
    <source>
        <strain evidence="2">DSM 25523</strain>
    </source>
</reference>
<evidence type="ECO:0000256" key="1">
    <source>
        <dbReference type="SAM" id="Coils"/>
    </source>
</evidence>
<sequence length="102" mass="11876">MNGTSPQMNKTGQKRRIRLLLFFVLCFSIWTGYTVYLQSGILQQKEAELQSLQTEVAKVQAQQDELMYKASRLNDKEYIAELARKRYNMAKPGEILFVIPEQ</sequence>
<protein>
    <submittedName>
        <fullName evidence="2">Cell division protein DivIC</fullName>
    </submittedName>
</protein>
<keyword evidence="2" id="KW-0131">Cell cycle</keyword>
<evidence type="ECO:0000313" key="2">
    <source>
        <dbReference type="EMBL" id="MBM7592177.1"/>
    </source>
</evidence>
<dbReference type="GO" id="GO:0051301">
    <property type="term" value="P:cell division"/>
    <property type="evidence" value="ECO:0007669"/>
    <property type="project" value="UniProtKB-KW"/>
</dbReference>
<comment type="caution">
    <text evidence="2">The sequence shown here is derived from an EMBL/GenBank/DDBJ whole genome shotgun (WGS) entry which is preliminary data.</text>
</comment>
<keyword evidence="1" id="KW-0175">Coiled coil</keyword>
<dbReference type="PANTHER" id="PTHR40027">
    <property type="entry name" value="CELL DIVISION PROTEIN DIVIC"/>
    <property type="match status" value="1"/>
</dbReference>
<dbReference type="Proteomes" id="UP000717624">
    <property type="component" value="Unassembled WGS sequence"/>
</dbReference>
<accession>A0A938XXU1</accession>
<evidence type="ECO:0000313" key="3">
    <source>
        <dbReference type="Proteomes" id="UP000717624"/>
    </source>
</evidence>
<dbReference type="InterPro" id="IPR007060">
    <property type="entry name" value="FtsL/DivIC"/>
</dbReference>
<dbReference type="EMBL" id="JAFBEB010000021">
    <property type="protein sequence ID" value="MBM7592177.1"/>
    <property type="molecule type" value="Genomic_DNA"/>
</dbReference>
<feature type="coiled-coil region" evidence="1">
    <location>
        <begin position="42"/>
        <end position="69"/>
    </location>
</feature>
<keyword evidence="2" id="KW-0132">Cell division</keyword>
<dbReference type="RefSeq" id="WP_204519901.1">
    <property type="nucleotide sequence ID" value="NZ_BAABIN010000032.1"/>
</dbReference>
<dbReference type="Pfam" id="PF04977">
    <property type="entry name" value="DivIC"/>
    <property type="match status" value="1"/>
</dbReference>
<dbReference type="PANTHER" id="PTHR40027:SF1">
    <property type="entry name" value="CELL DIVISION PROTEIN DIVIC"/>
    <property type="match status" value="1"/>
</dbReference>